<feature type="transmembrane region" description="Helical" evidence="1">
    <location>
        <begin position="172"/>
        <end position="193"/>
    </location>
</feature>
<protein>
    <submittedName>
        <fullName evidence="3">Uncharacterized membrane protein</fullName>
    </submittedName>
</protein>
<dbReference type="STRING" id="558155.SAMN04487911_10923"/>
<keyword evidence="4" id="KW-1185">Reference proteome</keyword>
<evidence type="ECO:0000256" key="1">
    <source>
        <dbReference type="SAM" id="Phobius"/>
    </source>
</evidence>
<feature type="transmembrane region" description="Helical" evidence="1">
    <location>
        <begin position="283"/>
        <end position="306"/>
    </location>
</feature>
<evidence type="ECO:0000313" key="4">
    <source>
        <dbReference type="Proteomes" id="UP000184231"/>
    </source>
</evidence>
<gene>
    <name evidence="3" type="ORF">SAMN04487911_10923</name>
</gene>
<dbReference type="Proteomes" id="UP000184231">
    <property type="component" value="Unassembled WGS sequence"/>
</dbReference>
<organism evidence="3 4">
    <name type="scientific">Arenibacter nanhaiticus</name>
    <dbReference type="NCBI Taxonomy" id="558155"/>
    <lineage>
        <taxon>Bacteria</taxon>
        <taxon>Pseudomonadati</taxon>
        <taxon>Bacteroidota</taxon>
        <taxon>Flavobacteriia</taxon>
        <taxon>Flavobacteriales</taxon>
        <taxon>Flavobacteriaceae</taxon>
        <taxon>Arenibacter</taxon>
    </lineage>
</organism>
<accession>A0A1M6FMY2</accession>
<feature type="transmembrane region" description="Helical" evidence="1">
    <location>
        <begin position="119"/>
        <end position="138"/>
    </location>
</feature>
<dbReference type="InterPro" id="IPR012429">
    <property type="entry name" value="HGSNAT_cat"/>
</dbReference>
<reference evidence="3 4" key="1">
    <citation type="submission" date="2016-11" db="EMBL/GenBank/DDBJ databases">
        <authorList>
            <person name="Jaros S."/>
            <person name="Januszkiewicz K."/>
            <person name="Wedrychowicz H."/>
        </authorList>
    </citation>
    <scope>NUCLEOTIDE SEQUENCE [LARGE SCALE GENOMIC DNA]</scope>
    <source>
        <strain evidence="3 4">CGMCC 1.8863</strain>
    </source>
</reference>
<feature type="transmembrane region" description="Helical" evidence="1">
    <location>
        <begin position="213"/>
        <end position="237"/>
    </location>
</feature>
<sequence>MRGFCIILQPLKTKHTVNQVYKVSLIDKMEKNEFRLYFIDAIRAWAILMMLQGHFVDGLLDNAYRVDSNVFYTVWKYFRGITAPVFFTVSGFIFTYLLIKGDAFGLSNPRVQKGIKRGLSLLFIGYLLRLNFFGLLKLQIYNSFYLVDVLHCIGLSLLGIIGLYLLTAKRSLYLFAATLISLSVFLFVFEPYYKQFTFNYLPSLLANYFTKSNGSVFTIFPWFGYAGIGAFISVIFNRFKTHRFLYPATISSFIALGLSLIFFSSDLFAFLSQKTGVEIFALIYFNNYLFIRLGDVLLVFAIFMLFRKFMTNPKMLQIGQSTLSIYVVHYVLLYGSFTGLGLYYFLHHTLPPSIVIPGALIFISLTTVLALRYEKNKAQIKAAIAKPSKLISQKARQGIHEESLRFLKAFAIKSKGTLLRLFRLVKN</sequence>
<feature type="transmembrane region" description="Helical" evidence="1">
    <location>
        <begin position="244"/>
        <end position="263"/>
    </location>
</feature>
<evidence type="ECO:0000259" key="2">
    <source>
        <dbReference type="Pfam" id="PF07786"/>
    </source>
</evidence>
<feature type="domain" description="Heparan-alpha-glucosaminide N-acetyltransferase catalytic" evidence="2">
    <location>
        <begin position="35"/>
        <end position="250"/>
    </location>
</feature>
<feature type="transmembrane region" description="Helical" evidence="1">
    <location>
        <begin position="76"/>
        <end position="99"/>
    </location>
</feature>
<name>A0A1M6FMY2_9FLAO</name>
<dbReference type="EMBL" id="FQYX01000009">
    <property type="protein sequence ID" value="SHI99047.1"/>
    <property type="molecule type" value="Genomic_DNA"/>
</dbReference>
<proteinExistence type="predicted"/>
<dbReference type="Pfam" id="PF07786">
    <property type="entry name" value="HGSNAT_cat"/>
    <property type="match status" value="1"/>
</dbReference>
<feature type="transmembrane region" description="Helical" evidence="1">
    <location>
        <begin position="36"/>
        <end position="56"/>
    </location>
</feature>
<keyword evidence="1" id="KW-0472">Membrane</keyword>
<feature type="transmembrane region" description="Helical" evidence="1">
    <location>
        <begin position="327"/>
        <end position="346"/>
    </location>
</feature>
<feature type="transmembrane region" description="Helical" evidence="1">
    <location>
        <begin position="144"/>
        <end position="165"/>
    </location>
</feature>
<feature type="transmembrane region" description="Helical" evidence="1">
    <location>
        <begin position="352"/>
        <end position="371"/>
    </location>
</feature>
<keyword evidence="1" id="KW-0812">Transmembrane</keyword>
<dbReference type="AlphaFoldDB" id="A0A1M6FMY2"/>
<keyword evidence="1" id="KW-1133">Transmembrane helix</keyword>
<evidence type="ECO:0000313" key="3">
    <source>
        <dbReference type="EMBL" id="SHI99047.1"/>
    </source>
</evidence>